<comment type="caution">
    <text evidence="10">The sequence shown here is derived from an EMBL/GenBank/DDBJ whole genome shotgun (WGS) entry which is preliminary data.</text>
</comment>
<dbReference type="PATRIC" id="fig|33036.3.peg.474"/>
<evidence type="ECO:0000256" key="7">
    <source>
        <dbReference type="PIRSR" id="PIRSR000185-3"/>
    </source>
</evidence>
<dbReference type="InterPro" id="IPR033524">
    <property type="entry name" value="Glu/Leu/Phe/Val_DH_AS"/>
</dbReference>
<dbReference type="Proteomes" id="UP000070383">
    <property type="component" value="Unassembled WGS sequence"/>
</dbReference>
<dbReference type="SUPFAM" id="SSF51735">
    <property type="entry name" value="NAD(P)-binding Rossmann-fold domains"/>
    <property type="match status" value="1"/>
</dbReference>
<dbReference type="InterPro" id="IPR036291">
    <property type="entry name" value="NAD(P)-bd_dom_sf"/>
</dbReference>
<evidence type="ECO:0000256" key="6">
    <source>
        <dbReference type="PIRSR" id="PIRSR000185-2"/>
    </source>
</evidence>
<dbReference type="SMART" id="SM00839">
    <property type="entry name" value="ELFV_dehydrog"/>
    <property type="match status" value="1"/>
</dbReference>
<dbReference type="PROSITE" id="PS00074">
    <property type="entry name" value="GLFV_DEHYDROGENASE"/>
    <property type="match status" value="1"/>
</dbReference>
<feature type="binding site" evidence="6">
    <location>
        <position position="359"/>
    </location>
    <ligand>
        <name>substrate</name>
    </ligand>
</feature>
<dbReference type="InterPro" id="IPR033922">
    <property type="entry name" value="NAD_bind_Glu_DH"/>
</dbReference>
<dbReference type="PANTHER" id="PTHR11606:SF13">
    <property type="entry name" value="GLUTAMATE DEHYDROGENASE 1, MITOCHONDRIAL"/>
    <property type="match status" value="1"/>
</dbReference>
<accession>A0A133KH77</accession>
<feature type="binding site" evidence="6">
    <location>
        <position position="94"/>
    </location>
    <ligand>
        <name>substrate</name>
    </ligand>
</feature>
<dbReference type="OrthoDB" id="9803297at2"/>
<evidence type="ECO:0000313" key="10">
    <source>
        <dbReference type="EMBL" id="KWZ78891.1"/>
    </source>
</evidence>
<dbReference type="Pfam" id="PF00208">
    <property type="entry name" value="ELFV_dehydrog"/>
    <property type="match status" value="1"/>
</dbReference>
<keyword evidence="6" id="KW-0547">Nucleotide-binding</keyword>
<sequence length="425" mass="46967">MSEKLDILEATRLRYKDACDKLNLDPSVYEILKEPERILEVAIPVKMDKGYTKVFKGYRSAHSSALGPSKGGVRFDDKVTREEVEALSMMMSIKVALLGLPLGGGKGGICVNPKELSERELELLSRAYVRSINNYLGSRQDVPAPDVNTNAKIMGYFIDEYISLNEGKQDIATFTGKPLALGGSFARDQATGFGVALSVKYYYQRKNESLEGKTFICQGFGNVGYFTCKYLKEFGAKLIAVNASDKNAPSGSSAIVNKNGFDPEALLELKEAGKSVLDFEAEGTKKISNEEFFSLDTDILLPCALENVITEDIAKSIKAEVISEGANGPTTPLASDFLEAKGVTIIPDIMANSGGVLVSHYEWIQNQLGYYFSYDQVKDKEEEDMLRVFKRIFDMAEEKDVDLRQASFMVAIKSMAEALKFKGRY</sequence>
<evidence type="ECO:0000256" key="5">
    <source>
        <dbReference type="PIRSR" id="PIRSR000185-1"/>
    </source>
</evidence>
<dbReference type="PRINTS" id="PR00082">
    <property type="entry name" value="GLFDHDRGNASE"/>
</dbReference>
<dbReference type="EMBL" id="LRPM01000011">
    <property type="protein sequence ID" value="KWZ78891.1"/>
    <property type="molecule type" value="Genomic_DNA"/>
</dbReference>
<dbReference type="InterPro" id="IPR014362">
    <property type="entry name" value="Glu_DH"/>
</dbReference>
<dbReference type="SUPFAM" id="SSF53223">
    <property type="entry name" value="Aminoacid dehydrogenase-like, N-terminal domain"/>
    <property type="match status" value="1"/>
</dbReference>
<evidence type="ECO:0000256" key="3">
    <source>
        <dbReference type="ARBA" id="ARBA00023002"/>
    </source>
</evidence>
<dbReference type="InterPro" id="IPR006095">
    <property type="entry name" value="Glu/Leu/Phe/Val/Trp_DH"/>
</dbReference>
<gene>
    <name evidence="10" type="ORF">HMPREF3200_00476</name>
</gene>
<feature type="binding site" evidence="6">
    <location>
        <position position="222"/>
    </location>
    <ligand>
        <name>NAD(+)</name>
        <dbReference type="ChEBI" id="CHEBI:57540"/>
    </ligand>
</feature>
<dbReference type="GO" id="GO:0004352">
    <property type="term" value="F:glutamate dehydrogenase (NAD+) activity"/>
    <property type="evidence" value="ECO:0007669"/>
    <property type="project" value="TreeGrafter"/>
</dbReference>
<dbReference type="PIRSF" id="PIRSF000185">
    <property type="entry name" value="Glu_DH"/>
    <property type="match status" value="1"/>
</dbReference>
<feature type="domain" description="Glutamate/phenylalanine/leucine/valine/L-tryptophan dehydrogenase C-terminal" evidence="9">
    <location>
        <begin position="184"/>
        <end position="423"/>
    </location>
</feature>
<dbReference type="Gene3D" id="3.40.50.10860">
    <property type="entry name" value="Leucine Dehydrogenase, chain A, domain 1"/>
    <property type="match status" value="1"/>
</dbReference>
<dbReference type="InterPro" id="IPR006096">
    <property type="entry name" value="Glu/Leu/Phe/Val/Trp_DH_C"/>
</dbReference>
<dbReference type="AlphaFoldDB" id="A0A133KH77"/>
<evidence type="ECO:0000256" key="4">
    <source>
        <dbReference type="PIRNR" id="PIRNR000185"/>
    </source>
</evidence>
<evidence type="ECO:0000259" key="9">
    <source>
        <dbReference type="SMART" id="SM00839"/>
    </source>
</evidence>
<comment type="similarity">
    <text evidence="1 4 8">Belongs to the Glu/Leu/Phe/Val dehydrogenases family.</text>
</comment>
<protein>
    <recommendedName>
        <fullName evidence="2 4">Glutamate dehydrogenase</fullName>
    </recommendedName>
</protein>
<dbReference type="GO" id="GO:0000166">
    <property type="term" value="F:nucleotide binding"/>
    <property type="evidence" value="ECO:0007669"/>
    <property type="project" value="UniProtKB-KW"/>
</dbReference>
<feature type="binding site" evidence="6">
    <location>
        <position position="191"/>
    </location>
    <ligand>
        <name>NAD(+)</name>
        <dbReference type="ChEBI" id="CHEBI:57540"/>
    </ligand>
</feature>
<proteinExistence type="inferred from homology"/>
<evidence type="ECO:0000256" key="2">
    <source>
        <dbReference type="ARBA" id="ARBA00012896"/>
    </source>
</evidence>
<dbReference type="CDD" id="cd01076">
    <property type="entry name" value="NAD_bind_1_Glu_DH"/>
    <property type="match status" value="1"/>
</dbReference>
<dbReference type="InterPro" id="IPR006097">
    <property type="entry name" value="Glu/Leu/Phe/Val/Trp_DH_dimer"/>
</dbReference>
<feature type="binding site" evidence="6">
    <location>
        <position position="70"/>
    </location>
    <ligand>
        <name>substrate</name>
    </ligand>
</feature>
<dbReference type="RefSeq" id="WP_060929061.1">
    <property type="nucleotide sequence ID" value="NZ_CAMPUE010000005.1"/>
</dbReference>
<dbReference type="PANTHER" id="PTHR11606">
    <property type="entry name" value="GLUTAMATE DEHYDROGENASE"/>
    <property type="match status" value="1"/>
</dbReference>
<evidence type="ECO:0000256" key="1">
    <source>
        <dbReference type="ARBA" id="ARBA00006382"/>
    </source>
</evidence>
<name>A0A133KH77_9FIRM</name>
<keyword evidence="3 4" id="KW-0560">Oxidoreductase</keyword>
<evidence type="ECO:0000313" key="11">
    <source>
        <dbReference type="Proteomes" id="UP000070383"/>
    </source>
</evidence>
<reference evidence="11" key="1">
    <citation type="submission" date="2016-01" db="EMBL/GenBank/DDBJ databases">
        <authorList>
            <person name="Mitreva M."/>
            <person name="Pepin K.H."/>
            <person name="Mihindukulasuriya K.A."/>
            <person name="Fulton R."/>
            <person name="Fronick C."/>
            <person name="O'Laughlin M."/>
            <person name="Miner T."/>
            <person name="Herter B."/>
            <person name="Rosa B.A."/>
            <person name="Cordes M."/>
            <person name="Tomlinson C."/>
            <person name="Wollam A."/>
            <person name="Palsikar V.B."/>
            <person name="Mardis E.R."/>
            <person name="Wilson R.K."/>
        </authorList>
    </citation>
    <scope>NUCLEOTIDE SEQUENCE [LARGE SCALE GENOMIC DNA]</scope>
    <source>
        <strain evidence="11">MJR8151</strain>
    </source>
</reference>
<evidence type="ECO:0000256" key="8">
    <source>
        <dbReference type="RuleBase" id="RU004417"/>
    </source>
</evidence>
<dbReference type="GO" id="GO:0006538">
    <property type="term" value="P:L-glutamate catabolic process"/>
    <property type="evidence" value="ECO:0007669"/>
    <property type="project" value="TreeGrafter"/>
</dbReference>
<keyword evidence="6" id="KW-0520">NAD</keyword>
<dbReference type="InterPro" id="IPR046346">
    <property type="entry name" value="Aminoacid_DH-like_N_sf"/>
</dbReference>
<keyword evidence="11" id="KW-1185">Reference proteome</keyword>
<dbReference type="Pfam" id="PF02812">
    <property type="entry name" value="ELFV_dehydrog_N"/>
    <property type="match status" value="1"/>
</dbReference>
<organism evidence="10 11">
    <name type="scientific">Anaerococcus tetradius</name>
    <dbReference type="NCBI Taxonomy" id="33036"/>
    <lineage>
        <taxon>Bacteria</taxon>
        <taxon>Bacillati</taxon>
        <taxon>Bacillota</taxon>
        <taxon>Tissierellia</taxon>
        <taxon>Tissierellales</taxon>
        <taxon>Peptoniphilaceae</taxon>
        <taxon>Anaerococcus</taxon>
    </lineage>
</organism>
<feature type="active site" description="Proton donor" evidence="5">
    <location>
        <position position="106"/>
    </location>
</feature>
<feature type="site" description="Important for catalysis" evidence="7">
    <location>
        <position position="146"/>
    </location>
</feature>
<dbReference type="STRING" id="33036.HMPREF3200_00476"/>
<dbReference type="Gene3D" id="3.40.50.720">
    <property type="entry name" value="NAD(P)-binding Rossmann-like Domain"/>
    <property type="match status" value="1"/>
</dbReference>